<dbReference type="GO" id="GO:0005634">
    <property type="term" value="C:nucleus"/>
    <property type="evidence" value="ECO:0007669"/>
    <property type="project" value="TreeGrafter"/>
</dbReference>
<dbReference type="AlphaFoldDB" id="A0A1X7V5G7"/>
<dbReference type="PROSITE" id="PS51897">
    <property type="entry name" value="ANNEXIN_2"/>
    <property type="match status" value="1"/>
</dbReference>
<dbReference type="PANTHER" id="PTHR10502:SF102">
    <property type="entry name" value="ANNEXIN B11"/>
    <property type="match status" value="1"/>
</dbReference>
<keyword evidence="3" id="KW-0106">Calcium</keyword>
<dbReference type="SUPFAM" id="SSF47874">
    <property type="entry name" value="Annexin"/>
    <property type="match status" value="1"/>
</dbReference>
<evidence type="ECO:0000256" key="2">
    <source>
        <dbReference type="ARBA" id="ARBA00022737"/>
    </source>
</evidence>
<dbReference type="GO" id="GO:0005509">
    <property type="term" value="F:calcium ion binding"/>
    <property type="evidence" value="ECO:0007669"/>
    <property type="project" value="InterPro"/>
</dbReference>
<dbReference type="InterPro" id="IPR037104">
    <property type="entry name" value="Annexin_sf"/>
</dbReference>
<reference evidence="6" key="1">
    <citation type="submission" date="2017-05" db="UniProtKB">
        <authorList>
            <consortium name="EnsemblMetazoa"/>
        </authorList>
    </citation>
    <scope>IDENTIFICATION</scope>
</reference>
<dbReference type="STRING" id="400682.A0A1X7V5G7"/>
<comment type="similarity">
    <text evidence="1">Belongs to the annexin family.</text>
</comment>
<dbReference type="EnsemblMetazoa" id="Aqu2.1.35505_001">
    <property type="protein sequence ID" value="Aqu2.1.35505_001"/>
    <property type="gene ID" value="Aqu2.1.35505"/>
</dbReference>
<protein>
    <recommendedName>
        <fullName evidence="7">Annexin</fullName>
    </recommendedName>
</protein>
<name>A0A1X7V5G7_AMPQE</name>
<evidence type="ECO:0000313" key="6">
    <source>
        <dbReference type="EnsemblMetazoa" id="Aqu2.1.35505_001"/>
    </source>
</evidence>
<keyword evidence="2" id="KW-0677">Repeat</keyword>
<dbReference type="InterPro" id="IPR018502">
    <property type="entry name" value="Annexin_repeat"/>
</dbReference>
<dbReference type="GO" id="GO:0012506">
    <property type="term" value="C:vesicle membrane"/>
    <property type="evidence" value="ECO:0007669"/>
    <property type="project" value="TreeGrafter"/>
</dbReference>
<dbReference type="GO" id="GO:0005544">
    <property type="term" value="F:calcium-dependent phospholipid binding"/>
    <property type="evidence" value="ECO:0007669"/>
    <property type="project" value="UniProtKB-KW"/>
</dbReference>
<dbReference type="GO" id="GO:0001786">
    <property type="term" value="F:phosphatidylserine binding"/>
    <property type="evidence" value="ECO:0007669"/>
    <property type="project" value="TreeGrafter"/>
</dbReference>
<proteinExistence type="inferred from homology"/>
<dbReference type="FunFam" id="1.10.220.10:FF:000002">
    <property type="entry name" value="Annexin"/>
    <property type="match status" value="1"/>
</dbReference>
<dbReference type="OrthoDB" id="37886at2759"/>
<evidence type="ECO:0000256" key="1">
    <source>
        <dbReference type="ARBA" id="ARBA00007831"/>
    </source>
</evidence>
<evidence type="ECO:0000256" key="3">
    <source>
        <dbReference type="ARBA" id="ARBA00022837"/>
    </source>
</evidence>
<evidence type="ECO:0008006" key="7">
    <source>
        <dbReference type="Google" id="ProtNLM"/>
    </source>
</evidence>
<dbReference type="Pfam" id="PF00191">
    <property type="entry name" value="Annexin"/>
    <property type="match status" value="1"/>
</dbReference>
<dbReference type="eggNOG" id="KOG0819">
    <property type="taxonomic scope" value="Eukaryota"/>
</dbReference>
<dbReference type="GO" id="GO:0005886">
    <property type="term" value="C:plasma membrane"/>
    <property type="evidence" value="ECO:0007669"/>
    <property type="project" value="TreeGrafter"/>
</dbReference>
<dbReference type="Gene3D" id="1.10.220.10">
    <property type="entry name" value="Annexin"/>
    <property type="match status" value="2"/>
</dbReference>
<dbReference type="InParanoid" id="A0A1X7V5G7"/>
<sequence>MKGREHEAARDPDSIVDKNRARQDAQALYKAGEGKWGTDESTFNQILCARSYAHLRLVFEEYSKGLGTDDRTLVRVMVSCCEVDMVKIKSTFERNYGKTLESFIKVKSIVLHEYLIVVGSHSLTQFVSILPVQLCSVTLESCLTITLFIL</sequence>
<dbReference type="SMART" id="SM00335">
    <property type="entry name" value="ANX"/>
    <property type="match status" value="2"/>
</dbReference>
<keyword evidence="5" id="KW-0111">Calcium/phospholipid-binding</keyword>
<dbReference type="PANTHER" id="PTHR10502">
    <property type="entry name" value="ANNEXIN"/>
    <property type="match status" value="1"/>
</dbReference>
<evidence type="ECO:0000256" key="4">
    <source>
        <dbReference type="ARBA" id="ARBA00023216"/>
    </source>
</evidence>
<accession>A0A1X7V5G7</accession>
<organism evidence="6">
    <name type="scientific">Amphimedon queenslandica</name>
    <name type="common">Sponge</name>
    <dbReference type="NCBI Taxonomy" id="400682"/>
    <lineage>
        <taxon>Eukaryota</taxon>
        <taxon>Metazoa</taxon>
        <taxon>Porifera</taxon>
        <taxon>Demospongiae</taxon>
        <taxon>Heteroscleromorpha</taxon>
        <taxon>Haplosclerida</taxon>
        <taxon>Niphatidae</taxon>
        <taxon>Amphimedon</taxon>
    </lineage>
</organism>
<dbReference type="GO" id="GO:0005737">
    <property type="term" value="C:cytoplasm"/>
    <property type="evidence" value="ECO:0007669"/>
    <property type="project" value="TreeGrafter"/>
</dbReference>
<keyword evidence="4" id="KW-0041">Annexin</keyword>
<evidence type="ECO:0000256" key="5">
    <source>
        <dbReference type="ARBA" id="ARBA00023302"/>
    </source>
</evidence>